<gene>
    <name evidence="2" type="ORF">KUCA_T00000301001</name>
</gene>
<reference evidence="2" key="1">
    <citation type="submission" date="2013-12" db="EMBL/GenBank/DDBJ databases">
        <authorList>
            <person name="Genoscope - CEA"/>
        </authorList>
    </citation>
    <scope>NUCLEOTIDE SEQUENCE</scope>
    <source>
        <strain evidence="2">CBS 1993</strain>
    </source>
</reference>
<sequence length="97" mass="10722">MAQGNLKLSKKKPARLTKRQQNPKAAAPKVYRAKKNLTEKKVQLLSKQHNGALISNTEKLIASRVGHLELVKGSRREIEKAAKEKAKAKAAEAKAKQ</sequence>
<reference evidence="2" key="2">
    <citation type="submission" date="2014-02" db="EMBL/GenBank/DDBJ databases">
        <title>Complete DNA sequence of /Kuraishia capsulata/ illustrates novel genomic features among budding yeasts (/Saccharomycotina/).</title>
        <authorList>
            <person name="Morales L."/>
            <person name="Noel B."/>
            <person name="Porcel B."/>
            <person name="Marcet-Houben M."/>
            <person name="Hullo M-F."/>
            <person name="Sacerdot C."/>
            <person name="Tekaia F."/>
            <person name="Leh-Louis V."/>
            <person name="Despons L."/>
            <person name="Khanna V."/>
            <person name="Aury J-M."/>
            <person name="Barbe V."/>
            <person name="Couloux A."/>
            <person name="Labadie K."/>
            <person name="Pelletier E."/>
            <person name="Souciet J-L."/>
            <person name="Boekhout T."/>
            <person name="Gabaldon T."/>
            <person name="Wincker P."/>
            <person name="Dujon B."/>
        </authorList>
    </citation>
    <scope>NUCLEOTIDE SEQUENCE</scope>
    <source>
        <strain evidence="2">CBS 1993</strain>
    </source>
</reference>
<feature type="region of interest" description="Disordered" evidence="1">
    <location>
        <begin position="1"/>
        <end position="29"/>
    </location>
</feature>
<evidence type="ECO:0000313" key="2">
    <source>
        <dbReference type="EMBL" id="CDK24341.1"/>
    </source>
</evidence>
<keyword evidence="3" id="KW-1185">Reference proteome</keyword>
<dbReference type="OrthoDB" id="5239630at2759"/>
<name>W6MFH7_9ASCO</name>
<evidence type="ECO:0000256" key="1">
    <source>
        <dbReference type="SAM" id="MobiDB-lite"/>
    </source>
</evidence>
<dbReference type="EMBL" id="HG793125">
    <property type="protein sequence ID" value="CDK24341.1"/>
    <property type="molecule type" value="Genomic_DNA"/>
</dbReference>
<dbReference type="STRING" id="1382522.W6MFH7"/>
<protein>
    <submittedName>
        <fullName evidence="2">Uncharacterized protein</fullName>
    </submittedName>
</protein>
<organism evidence="2 3">
    <name type="scientific">Kuraishia capsulata CBS 1993</name>
    <dbReference type="NCBI Taxonomy" id="1382522"/>
    <lineage>
        <taxon>Eukaryota</taxon>
        <taxon>Fungi</taxon>
        <taxon>Dikarya</taxon>
        <taxon>Ascomycota</taxon>
        <taxon>Saccharomycotina</taxon>
        <taxon>Pichiomycetes</taxon>
        <taxon>Pichiales</taxon>
        <taxon>Pichiaceae</taxon>
        <taxon>Kuraishia</taxon>
    </lineage>
</organism>
<dbReference type="RefSeq" id="XP_022456358.1">
    <property type="nucleotide sequence ID" value="XM_022604829.1"/>
</dbReference>
<dbReference type="Pfam" id="PF09495">
    <property type="entry name" value="DUF2462"/>
    <property type="match status" value="1"/>
</dbReference>
<dbReference type="InterPro" id="IPR019034">
    <property type="entry name" value="UPF0390"/>
</dbReference>
<dbReference type="HOGENOM" id="CLU_157438_0_0_1"/>
<dbReference type="AlphaFoldDB" id="W6MFH7"/>
<accession>W6MFH7</accession>
<evidence type="ECO:0000313" key="3">
    <source>
        <dbReference type="Proteomes" id="UP000019384"/>
    </source>
</evidence>
<dbReference type="GeneID" id="34517746"/>
<proteinExistence type="predicted"/>
<feature type="compositionally biased region" description="Basic residues" evidence="1">
    <location>
        <begin position="8"/>
        <end position="18"/>
    </location>
</feature>
<dbReference type="Proteomes" id="UP000019384">
    <property type="component" value="Unassembled WGS sequence"/>
</dbReference>